<feature type="repeat" description="ANK" evidence="3">
    <location>
        <begin position="1050"/>
        <end position="1082"/>
    </location>
</feature>
<feature type="repeat" description="ANK" evidence="3">
    <location>
        <begin position="1182"/>
        <end position="1214"/>
    </location>
</feature>
<dbReference type="PANTHER" id="PTHR24188">
    <property type="entry name" value="ANKYRIN REPEAT PROTEIN"/>
    <property type="match status" value="1"/>
</dbReference>
<feature type="repeat" description="ANK" evidence="3">
    <location>
        <begin position="1410"/>
        <end position="1442"/>
    </location>
</feature>
<dbReference type="SUPFAM" id="SSF48403">
    <property type="entry name" value="Ankyrin repeat"/>
    <property type="match status" value="4"/>
</dbReference>
<evidence type="ECO:0000256" key="2">
    <source>
        <dbReference type="ARBA" id="ARBA00023043"/>
    </source>
</evidence>
<feature type="repeat" description="ANK" evidence="3">
    <location>
        <begin position="1215"/>
        <end position="1247"/>
    </location>
</feature>
<dbReference type="PROSITE" id="PS50088">
    <property type="entry name" value="ANK_REPEAT"/>
    <property type="match status" value="19"/>
</dbReference>
<dbReference type="PANTHER" id="PTHR24188:SF29">
    <property type="entry name" value="GH09064P"/>
    <property type="match status" value="1"/>
</dbReference>
<proteinExistence type="predicted"/>
<dbReference type="eggNOG" id="KOG4177">
    <property type="taxonomic scope" value="Eukaryota"/>
</dbReference>
<evidence type="ECO:0000256" key="3">
    <source>
        <dbReference type="PROSITE-ProRule" id="PRU00023"/>
    </source>
</evidence>
<dbReference type="Pfam" id="PF12796">
    <property type="entry name" value="Ank_2"/>
    <property type="match status" value="5"/>
</dbReference>
<dbReference type="PROSITE" id="PS50297">
    <property type="entry name" value="ANK_REP_REGION"/>
    <property type="match status" value="19"/>
</dbReference>
<name>A0A1X7TQ05_AMPQE</name>
<feature type="repeat" description="ANK" evidence="3">
    <location>
        <begin position="984"/>
        <end position="1016"/>
    </location>
</feature>
<dbReference type="SMART" id="SM00248">
    <property type="entry name" value="ANK"/>
    <property type="match status" value="21"/>
</dbReference>
<dbReference type="EnsemblMetazoa" id="Aqu2.1.17126_001">
    <property type="protein sequence ID" value="Aqu2.1.17126_001"/>
    <property type="gene ID" value="Aqu2.1.17126"/>
</dbReference>
<feature type="repeat" description="ANK" evidence="3">
    <location>
        <begin position="1377"/>
        <end position="1409"/>
    </location>
</feature>
<keyword evidence="1" id="KW-0677">Repeat</keyword>
<evidence type="ECO:0008006" key="5">
    <source>
        <dbReference type="Google" id="ProtNLM"/>
    </source>
</evidence>
<feature type="repeat" description="ANK" evidence="3">
    <location>
        <begin position="1281"/>
        <end position="1313"/>
    </location>
</feature>
<reference evidence="4" key="1">
    <citation type="submission" date="2017-05" db="UniProtKB">
        <authorList>
            <consortium name="EnsemblMetazoa"/>
        </authorList>
    </citation>
    <scope>IDENTIFICATION</scope>
</reference>
<feature type="repeat" description="ANK" evidence="3">
    <location>
        <begin position="510"/>
        <end position="536"/>
    </location>
</feature>
<organism evidence="4">
    <name type="scientific">Amphimedon queenslandica</name>
    <name type="common">Sponge</name>
    <dbReference type="NCBI Taxonomy" id="400682"/>
    <lineage>
        <taxon>Eukaryota</taxon>
        <taxon>Metazoa</taxon>
        <taxon>Porifera</taxon>
        <taxon>Demospongiae</taxon>
        <taxon>Heteroscleromorpha</taxon>
        <taxon>Haplosclerida</taxon>
        <taxon>Niphatidae</taxon>
        <taxon>Amphimedon</taxon>
    </lineage>
</organism>
<feature type="repeat" description="ANK" evidence="3">
    <location>
        <begin position="1630"/>
        <end position="1662"/>
    </location>
</feature>
<dbReference type="InParanoid" id="A0A1X7TQ05"/>
<dbReference type="Gene3D" id="1.25.40.20">
    <property type="entry name" value="Ankyrin repeat-containing domain"/>
    <property type="match status" value="11"/>
</dbReference>
<feature type="repeat" description="ANK" evidence="3">
    <location>
        <begin position="885"/>
        <end position="917"/>
    </location>
</feature>
<keyword evidence="2 3" id="KW-0040">ANK repeat</keyword>
<evidence type="ECO:0000256" key="1">
    <source>
        <dbReference type="ARBA" id="ARBA00022737"/>
    </source>
</evidence>
<dbReference type="OrthoDB" id="195446at2759"/>
<dbReference type="InterPro" id="IPR036770">
    <property type="entry name" value="Ankyrin_rpt-contain_sf"/>
</dbReference>
<evidence type="ECO:0000313" key="4">
    <source>
        <dbReference type="EnsemblMetazoa" id="Aqu2.1.17126_001"/>
    </source>
</evidence>
<protein>
    <recommendedName>
        <fullName evidence="5">Death domain-containing protein</fullName>
    </recommendedName>
</protein>
<feature type="repeat" description="ANK" evidence="3">
    <location>
        <begin position="1443"/>
        <end position="1475"/>
    </location>
</feature>
<accession>A0A1X7TQ05</accession>
<feature type="repeat" description="ANK" evidence="3">
    <location>
        <begin position="1248"/>
        <end position="1280"/>
    </location>
</feature>
<dbReference type="Pfam" id="PF13637">
    <property type="entry name" value="Ank_4"/>
    <property type="match status" value="3"/>
</dbReference>
<feature type="repeat" description="ANK" evidence="3">
    <location>
        <begin position="1149"/>
        <end position="1181"/>
    </location>
</feature>
<dbReference type="Pfam" id="PF00023">
    <property type="entry name" value="Ank"/>
    <property type="match status" value="3"/>
</dbReference>
<dbReference type="InterPro" id="IPR002110">
    <property type="entry name" value="Ankyrin_rpt"/>
</dbReference>
<feature type="repeat" description="ANK" evidence="3">
    <location>
        <begin position="1344"/>
        <end position="1376"/>
    </location>
</feature>
<feature type="repeat" description="ANK" evidence="3">
    <location>
        <begin position="918"/>
        <end position="950"/>
    </location>
</feature>
<feature type="repeat" description="ANK" evidence="3">
    <location>
        <begin position="1017"/>
        <end position="1049"/>
    </location>
</feature>
<feature type="repeat" description="ANK" evidence="3">
    <location>
        <begin position="1116"/>
        <end position="1148"/>
    </location>
</feature>
<sequence length="2098" mass="234710">MARIGSWSCSRHWTQPSACTSTGSSYCGTGNAAAPVKSQPGLILSIFCLLILLFISGDVELNPGPTLTDKPTKDELVELLSSSKFTAGTWEQFVCYLPNMTQDIITGIKERGSIEEDTMSAVAQNCLDNNPDITWRKVIDALLDAREVTVAHIVLDDHLDTSASKNVSRTVKQVLRSHYSKLMETTETCLSKVAKCLSTAGGPAQEEAIALARDWENEVFKDHQVLFSFAKAATEVIPKEVQLSFNDRLAIELRNLHKKYAKLMTDITTYYASSGKHDPVVIARWGENYFSDITDLDLAWDGVTVDKIFKQMRPYHSFIDIDVIKDLIKDFPIDDSALQARFDEYADSIEVFINSAELNDIFTAIESGIIGESTKVDPKIILKLSGRWNEQTIGHVRKLVDYLFNEEAKYVTIKKFLRGSICIQFLVFSDRSVQPLIAKSQSKIPFLHLLGIFQLIIDNQTIIDREEDISFTFEESLLQSIASIKSSLEYQRLFVLLTKVKINLNYQNANGQTPLMLASIGGQIEIFNSLLQNGANPFVQLPANKGCIGLNYLACTALSQHVYKSIGGEKIKPQDDTSVEDMLEMAVKERGVSSHFYEPFMYVIKNKIKEKFQWLQDCFHALNSNFIATATNFLTSKALVTEAKQKFQSYIKEHATCENVHQLVQLLQPHYSCLNINLLTIPCTITEPIKEQVEEYSTSLKIFKDTTSLLELAMMTKGMPCPDGVGCSKLILRLNKPWCSRTISELNKMEIFYLSPISSFLNLIETHYDASSCTCTYFLPQSQTESVITAVFEQRVSLYGIGVFEVMIDDIPIMMEDENKSFTFEAALQKARQTNNENVLFFLLELNISSPLDDTDLMIAINRRDFVTIQFLLSKNPDINIQTNDGWTALMLASRNGHHQIVELLLSKDPDINIQSNNGWTALMTASRNRHHQVVELLLSKDPDINIQSNDGWTALMLASRNGHHQVVELLLSKDPDINVQNNYGWTALILASRHGHHQVVELLLSKDPDINIQNNDGWTALMFASGNGCHQVVELLLSKDPDINIQSNDGWTALMFASRNGHHQVVELLLSKDPDINVQNNYGWTALILASRHGHHQVVELLLSKDPDISIQDNDGWTALMFASGNGCHQVVELLLSKDPDINIQSNDGWTTLMLASRNGHHQVVELLLSKDPDINVQNNYGWTALILASRHGHHQVVELLLSKDPDINIQNNDGWTALMFASGNGCHQVVELLLSKDPDINIQSNDGWTALMFASRNGHHQVVELLLSKDPDINVQNNYGWTALILASRHGHHQVVELLLSKDPDISIQDNDGWTALIVNGHHQVVELLLSKDPDISIQDNDGSTGLMAASYIGHHQVVELLLSKDPNISIQDNDGSTALMAASYIGHHQVVEFLLSKDPDINIQNNNGMTALMAASYNGHHQVVELLLSKNPDINIQNNDGWTALMLASCYGHHQVVELLLSKDPDINIQNKDGTTALSLTLLLSIFVINKLVADDTPLDERTHLPDPLHSGNYIEILELLLDCHPNHVHTIDGKKLHSLAVAALSNNFGAFTILMEKCDITPEHIISASTQACYGGHSSMIIHLSEKITLLTNVRKFLLAAAEGDLGTLISMIYEIGMSPDTPLVAGITPLMIAASCGHIELVEVLIQAGADVNNKNDEGMNALDIVNGVEFYDRSEIKQLLIANTPAGKPDPVSNIVETTNKKPSTVSAIKSIFGMFNSFMKKAYDPYYSKQKEQKIPYPGRRDVELNPGPTLTDKPTKDELIELLSSSKFTAGTWEQFVCCLPNMTQDIIIGIKERGSIEDTMSAVAQHCLDNNPDITWSIIMMSLLNANEHILAQQILTDSNKKGVQINATKTVQTTLRAHYSCLFDATKHCLESVTVEFFSKGLISRDVKSSPSFDKIENEFVASLSLYKEDMTKLEDKCCNFVHCLAKAGGPAKDAAIALAEDWEREVLNKHSLKWSLKIDTETSTDLSLLSEIPLSSDDEVPQKMQYLFNDFVSLMGYIRNYYKKYKVKKIAGFLADYFEDCLTEEPLTNCKDFNSLLHLVKPYYSFLNFDLIENLTKKFPLSKELQLKLNKYVQQLKQFKNQLHYNK</sequence>
<feature type="repeat" description="ANK" evidence="3">
    <location>
        <begin position="1083"/>
        <end position="1115"/>
    </location>
</feature>
<dbReference type="PRINTS" id="PR01415">
    <property type="entry name" value="ANKYRIN"/>
</dbReference>
<feature type="repeat" description="ANK" evidence="3">
    <location>
        <begin position="951"/>
        <end position="983"/>
    </location>
</feature>